<dbReference type="GO" id="GO:0008270">
    <property type="term" value="F:zinc ion binding"/>
    <property type="evidence" value="ECO:0007669"/>
    <property type="project" value="UniProtKB-KW"/>
</dbReference>
<evidence type="ECO:0000256" key="1">
    <source>
        <dbReference type="PROSITE-ProRule" id="PRU00042"/>
    </source>
</evidence>
<comment type="caution">
    <text evidence="3">The sequence shown here is derived from an EMBL/GenBank/DDBJ whole genome shotgun (WGS) entry which is preliminary data.</text>
</comment>
<sequence>MLRCGECEPSKQFRTPAALLQHVVTKHPRVWSPADPCFRECDVCEREFSAPVWLDKHVREVHLQQQQGGLAAAGRARDPFRLPAHKRSGAATRYGLGSDRPDIRDLYTCFACDHALMEHQAPADLLAHLRQAGCYPEQAAWLEGARACPDCGRAFGSFQALSSHVAAKHLAPMMEAEDEFDRFILGSDWSDSEEGAGAAGGGRRPGIDYMIWLAQQEQTPEELEERMENCGFTHDEAYELLCQGVKPWDNDAWDVLAALSKAVVIAEDRSGKEPQRLLGVRTADGRLVHVQTTQAQLANIHSGMRVKVSGSWQRPAPAAAGGAALAAAPAAPACTFAAATIQASGAAFAAPTLTRPLTAAGGAAVAATAGVAEAGVLSTNALVAADLSTIVIPIAGVSKPGTACPGTQLPLASVDAVRKAVLPELNPAGITVGSTYNKCSYGKSSFTAANSQVANLVQLPCNGVTNGVAWTFSKCDFDDFNGYADAADAALAARGIDLSRFKHRVYLIPPGQCGFVGLGYIGCDGSYTCRSWIGADFWATPQAIVHEMGHNLYMGHAGATNSEGVFDEYADDSGTMGYCCQDRCPNTPHAWQLGWISVRQLDGASLKPGVPVTLTVASQALSSQSGLRIVPSWAAGVDPIFVGYRTKASGDAALEPQLAGRLHLYTAGITNTYDPKLTSWKGSLSTAGTAWTHPTAGMVVRLKAAGGTAASVTLCRKAGKETLASCLAGLDNDCNGLVGAKDPACAALVRRRRAAVRRPTMARAAVP</sequence>
<accession>A0A2P6VJC1</accession>
<name>A0A2P6VJC1_9CHLO</name>
<evidence type="ECO:0000313" key="3">
    <source>
        <dbReference type="EMBL" id="PSC74160.1"/>
    </source>
</evidence>
<evidence type="ECO:0000313" key="4">
    <source>
        <dbReference type="Proteomes" id="UP000239649"/>
    </source>
</evidence>
<dbReference type="AlphaFoldDB" id="A0A2P6VJC1"/>
<proteinExistence type="predicted"/>
<keyword evidence="1" id="KW-0863">Zinc-finger</keyword>
<reference evidence="3 4" key="1">
    <citation type="journal article" date="2018" name="Plant J.">
        <title>Genome sequences of Chlorella sorokiniana UTEX 1602 and Micractinium conductrix SAG 241.80: implications to maltose excretion by a green alga.</title>
        <authorList>
            <person name="Arriola M.B."/>
            <person name="Velmurugan N."/>
            <person name="Zhang Y."/>
            <person name="Plunkett M.H."/>
            <person name="Hondzo H."/>
            <person name="Barney B.M."/>
        </authorList>
    </citation>
    <scope>NUCLEOTIDE SEQUENCE [LARGE SCALE GENOMIC DNA]</scope>
    <source>
        <strain evidence="3 4">SAG 241.80</strain>
    </source>
</reference>
<dbReference type="Proteomes" id="UP000239649">
    <property type="component" value="Unassembled WGS sequence"/>
</dbReference>
<protein>
    <recommendedName>
        <fullName evidence="2">C2H2-type domain-containing protein</fullName>
    </recommendedName>
</protein>
<dbReference type="SUPFAM" id="SSF55486">
    <property type="entry name" value="Metalloproteases ('zincins'), catalytic domain"/>
    <property type="match status" value="1"/>
</dbReference>
<dbReference type="SMART" id="SM00355">
    <property type="entry name" value="ZnF_C2H2"/>
    <property type="match status" value="3"/>
</dbReference>
<dbReference type="InterPro" id="IPR013087">
    <property type="entry name" value="Znf_C2H2_type"/>
</dbReference>
<dbReference type="Pfam" id="PF05548">
    <property type="entry name" value="Peptidase_M11"/>
    <property type="match status" value="1"/>
</dbReference>
<keyword evidence="1" id="KW-0479">Metal-binding</keyword>
<dbReference type="Gene3D" id="3.30.160.60">
    <property type="entry name" value="Classic Zinc Finger"/>
    <property type="match status" value="1"/>
</dbReference>
<keyword evidence="1" id="KW-0862">Zinc</keyword>
<dbReference type="InterPro" id="IPR008752">
    <property type="entry name" value="Peptidase_M11"/>
</dbReference>
<feature type="domain" description="C2H2-type" evidence="2">
    <location>
        <begin position="146"/>
        <end position="174"/>
    </location>
</feature>
<dbReference type="PROSITE" id="PS50157">
    <property type="entry name" value="ZINC_FINGER_C2H2_2"/>
    <property type="match status" value="2"/>
</dbReference>
<evidence type="ECO:0000259" key="2">
    <source>
        <dbReference type="PROSITE" id="PS50157"/>
    </source>
</evidence>
<dbReference type="EMBL" id="LHPF02000005">
    <property type="protein sequence ID" value="PSC74160.1"/>
    <property type="molecule type" value="Genomic_DNA"/>
</dbReference>
<feature type="domain" description="C2H2-type" evidence="2">
    <location>
        <begin position="39"/>
        <end position="67"/>
    </location>
</feature>
<keyword evidence="4" id="KW-1185">Reference proteome</keyword>
<dbReference type="PROSITE" id="PS00028">
    <property type="entry name" value="ZINC_FINGER_C2H2_1"/>
    <property type="match status" value="2"/>
</dbReference>
<gene>
    <name evidence="3" type="ORF">C2E20_2632</name>
</gene>
<dbReference type="OrthoDB" id="535741at2759"/>
<organism evidence="3 4">
    <name type="scientific">Micractinium conductrix</name>
    <dbReference type="NCBI Taxonomy" id="554055"/>
    <lineage>
        <taxon>Eukaryota</taxon>
        <taxon>Viridiplantae</taxon>
        <taxon>Chlorophyta</taxon>
        <taxon>core chlorophytes</taxon>
        <taxon>Trebouxiophyceae</taxon>
        <taxon>Chlorellales</taxon>
        <taxon>Chlorellaceae</taxon>
        <taxon>Chlorella clade</taxon>
        <taxon>Micractinium</taxon>
    </lineage>
</organism>